<dbReference type="InterPro" id="IPR006104">
    <property type="entry name" value="Glyco_hydro_2_N"/>
</dbReference>
<dbReference type="Pfam" id="PF02837">
    <property type="entry name" value="Glyco_hydro_2_N"/>
    <property type="match status" value="1"/>
</dbReference>
<evidence type="ECO:0000259" key="7">
    <source>
        <dbReference type="Pfam" id="PF02837"/>
    </source>
</evidence>
<dbReference type="EMBL" id="AP019724">
    <property type="protein sequence ID" value="BBK87115.1"/>
    <property type="molecule type" value="Genomic_DNA"/>
</dbReference>
<evidence type="ECO:0000259" key="5">
    <source>
        <dbReference type="Pfam" id="PF00703"/>
    </source>
</evidence>
<keyword evidence="2" id="KW-0378">Hydrolase</keyword>
<dbReference type="SUPFAM" id="SSF49303">
    <property type="entry name" value="beta-Galactosidase/glucuronidase domain"/>
    <property type="match status" value="1"/>
</dbReference>
<dbReference type="PANTHER" id="PTHR42732">
    <property type="entry name" value="BETA-GALACTOSIDASE"/>
    <property type="match status" value="1"/>
</dbReference>
<dbReference type="InterPro" id="IPR006102">
    <property type="entry name" value="Ig-like_GH2"/>
</dbReference>
<dbReference type="InterPro" id="IPR051913">
    <property type="entry name" value="GH2_Domain-Containing"/>
</dbReference>
<feature type="domain" description="Glycoside hydrolase family 2" evidence="9">
    <location>
        <begin position="709"/>
        <end position="809"/>
    </location>
</feature>
<dbReference type="GO" id="GO:0004553">
    <property type="term" value="F:hydrolase activity, hydrolyzing O-glycosyl compounds"/>
    <property type="evidence" value="ECO:0007669"/>
    <property type="project" value="InterPro"/>
</dbReference>
<sequence>MKMYFKNNRTALIFLLAMLVVAPIKAQVVFGDAAKFNDGWLFRLTDDSAIVRTDYDDSEWRKLSLPHDWSIEGQLSPTLASCTGYLPGGIGWYRKHFRVEDNATRHYIYFEGVYNRSEVYLNGHLLGRRPNGYVSFLYDMTPYLKEGDNVLAVRVDHSRYADSRWYTGSGIYRDVWLVAAPDTHIAQWGVGWHAASLTDKQAVVAVDVEVEKHKATSDKLELKASLYDTAGKKVAQRRVRVADGKEGIAKQSLDLKVSKPHRWNLDNPYLYTLKTELLANGKRIDGSETKVGLRTLEFDANKGFALNGNWMKVKGVCLHHDAGVLGAVVPPEVWERRLNNLKGIGVNAIRMSHNPQAPVLYELCDRLGFLVMDEVSDEWEFPKRKWVQGWNVGTPSYDGTFDFFEEWIERDVTDMVRRDRNHTCIFLWSIGNEVDYPNDPYSHPVLDGAKINQPMFGGYKPDAPDAMRIGTIAKRLAACVRAVDTSRPVTGALAGVVMSNETEYPDAVDVVGYNYTENRYDQDHATYPDRIIYGSETGSGLDAWYAVRDKDFIFGQFIWTGTDYLGESGRWPSRGLYTGLLDFGSFPKPRGHFRASLWCENPVTYAGTYPVYVNPKHPEHVFLSPDAWDIWNYDEGQNIRVVCYTNAPQARLLLNGRVVGEMKPYDEKTGIIYWDIPFRAGELRAEGCDKEGNALSSYSIRTSGRPYAIRATADRTILFGDRATAHITVEVVDEEGTVVKLGDNEITCTVEGAARLLGLEGSDNSDMSDYTDNRHRVYHGRLLAYIQTTGGEGPVKVKFASPLLKGTEVKFEVGQ</sequence>
<name>A0A4Y1VF04_BACUN</name>
<dbReference type="PRINTS" id="PR00132">
    <property type="entry name" value="GLHYDRLASE2"/>
</dbReference>
<dbReference type="PANTHER" id="PTHR42732:SF1">
    <property type="entry name" value="BETA-MANNOSIDASE"/>
    <property type="match status" value="1"/>
</dbReference>
<evidence type="ECO:0000259" key="9">
    <source>
        <dbReference type="Pfam" id="PF18565"/>
    </source>
</evidence>
<dbReference type="InterPro" id="IPR040605">
    <property type="entry name" value="Glyco_hydro2_dom5"/>
</dbReference>
<dbReference type="InterPro" id="IPR013783">
    <property type="entry name" value="Ig-like_fold"/>
</dbReference>
<dbReference type="GO" id="GO:0005975">
    <property type="term" value="P:carbohydrate metabolic process"/>
    <property type="evidence" value="ECO:0007669"/>
    <property type="project" value="InterPro"/>
</dbReference>
<organism evidence="10 11">
    <name type="scientific">Bacteroides uniformis</name>
    <dbReference type="NCBI Taxonomy" id="820"/>
    <lineage>
        <taxon>Bacteria</taxon>
        <taxon>Pseudomonadati</taxon>
        <taxon>Bacteroidota</taxon>
        <taxon>Bacteroidia</taxon>
        <taxon>Bacteroidales</taxon>
        <taxon>Bacteroidaceae</taxon>
        <taxon>Bacteroides</taxon>
    </lineage>
</organism>
<dbReference type="Pfam" id="PF16355">
    <property type="entry name" value="DUF4982"/>
    <property type="match status" value="1"/>
</dbReference>
<dbReference type="Pfam" id="PF00703">
    <property type="entry name" value="Glyco_hydro_2"/>
    <property type="match status" value="1"/>
</dbReference>
<dbReference type="InterPro" id="IPR008979">
    <property type="entry name" value="Galactose-bd-like_sf"/>
</dbReference>
<evidence type="ECO:0000256" key="2">
    <source>
        <dbReference type="ARBA" id="ARBA00022801"/>
    </source>
</evidence>
<comment type="similarity">
    <text evidence="1">Belongs to the glycosyl hydrolase 2 family.</text>
</comment>
<dbReference type="InterPro" id="IPR006101">
    <property type="entry name" value="Glyco_hydro_2"/>
</dbReference>
<feature type="signal peptide" evidence="4">
    <location>
        <begin position="1"/>
        <end position="26"/>
    </location>
</feature>
<dbReference type="Pfam" id="PF18565">
    <property type="entry name" value="Glyco_hydro2_C5"/>
    <property type="match status" value="1"/>
</dbReference>
<evidence type="ECO:0000259" key="8">
    <source>
        <dbReference type="Pfam" id="PF16355"/>
    </source>
</evidence>
<feature type="chain" id="PRO_5021311832" evidence="4">
    <location>
        <begin position="27"/>
        <end position="815"/>
    </location>
</feature>
<keyword evidence="3" id="KW-0326">Glycosidase</keyword>
<dbReference type="InterPro" id="IPR032311">
    <property type="entry name" value="DUF4982"/>
</dbReference>
<dbReference type="InterPro" id="IPR017853">
    <property type="entry name" value="GH"/>
</dbReference>
<feature type="domain" description="Glycoside hydrolase family 2 catalytic" evidence="6">
    <location>
        <begin position="301"/>
        <end position="490"/>
    </location>
</feature>
<dbReference type="Proteomes" id="UP000320533">
    <property type="component" value="Chromosome"/>
</dbReference>
<feature type="domain" description="DUF4982" evidence="8">
    <location>
        <begin position="636"/>
        <end position="694"/>
    </location>
</feature>
<gene>
    <name evidence="10" type="ORF">Bun01g_14850</name>
</gene>
<dbReference type="InterPro" id="IPR023232">
    <property type="entry name" value="Glyco_hydro_2_AS"/>
</dbReference>
<reference evidence="10 11" key="1">
    <citation type="submission" date="2019-06" db="EMBL/GenBank/DDBJ databases">
        <title>Complete genome sequence of Bacteroides uniformis NBRC 113350.</title>
        <authorList>
            <person name="Miura T."/>
            <person name="Furukawa M."/>
            <person name="Shimamura M."/>
            <person name="Ohyama Y."/>
            <person name="Yamazoe A."/>
            <person name="Kawasaki H."/>
        </authorList>
    </citation>
    <scope>NUCLEOTIDE SEQUENCE [LARGE SCALE GENOMIC DNA]</scope>
    <source>
        <strain evidence="10 11">NBRC 113350</strain>
    </source>
</reference>
<feature type="domain" description="Glycoside hydrolase family 2 immunoglobulin-like beta-sandwich" evidence="5">
    <location>
        <begin position="184"/>
        <end position="294"/>
    </location>
</feature>
<dbReference type="InterPro" id="IPR036156">
    <property type="entry name" value="Beta-gal/glucu_dom_sf"/>
</dbReference>
<protein>
    <submittedName>
        <fullName evidence="10">Beta-galactosidase</fullName>
    </submittedName>
</protein>
<dbReference type="Gene3D" id="2.60.40.10">
    <property type="entry name" value="Immunoglobulins"/>
    <property type="match status" value="3"/>
</dbReference>
<dbReference type="PROSITE" id="PS00608">
    <property type="entry name" value="GLYCOSYL_HYDROL_F2_2"/>
    <property type="match status" value="1"/>
</dbReference>
<accession>A0A4Y1VF04</accession>
<evidence type="ECO:0000256" key="4">
    <source>
        <dbReference type="SAM" id="SignalP"/>
    </source>
</evidence>
<dbReference type="Pfam" id="PF02836">
    <property type="entry name" value="Glyco_hydro_2_C"/>
    <property type="match status" value="1"/>
</dbReference>
<evidence type="ECO:0000256" key="1">
    <source>
        <dbReference type="ARBA" id="ARBA00007401"/>
    </source>
</evidence>
<feature type="domain" description="Glycosyl hydrolases family 2 sugar binding" evidence="7">
    <location>
        <begin position="88"/>
        <end position="181"/>
    </location>
</feature>
<evidence type="ECO:0000313" key="10">
    <source>
        <dbReference type="EMBL" id="BBK87115.1"/>
    </source>
</evidence>
<dbReference type="SUPFAM" id="SSF49785">
    <property type="entry name" value="Galactose-binding domain-like"/>
    <property type="match status" value="1"/>
</dbReference>
<evidence type="ECO:0000313" key="11">
    <source>
        <dbReference type="Proteomes" id="UP000320533"/>
    </source>
</evidence>
<dbReference type="Gene3D" id="3.20.20.80">
    <property type="entry name" value="Glycosidases"/>
    <property type="match status" value="1"/>
</dbReference>
<dbReference type="Gene3D" id="2.60.120.260">
    <property type="entry name" value="Galactose-binding domain-like"/>
    <property type="match status" value="1"/>
</dbReference>
<dbReference type="AlphaFoldDB" id="A0A4Y1VF04"/>
<dbReference type="InterPro" id="IPR006103">
    <property type="entry name" value="Glyco_hydro_2_cat"/>
</dbReference>
<dbReference type="SUPFAM" id="SSF51445">
    <property type="entry name" value="(Trans)glycosidases"/>
    <property type="match status" value="1"/>
</dbReference>
<proteinExistence type="inferred from homology"/>
<keyword evidence="4" id="KW-0732">Signal</keyword>
<evidence type="ECO:0000256" key="3">
    <source>
        <dbReference type="ARBA" id="ARBA00023295"/>
    </source>
</evidence>
<evidence type="ECO:0000259" key="6">
    <source>
        <dbReference type="Pfam" id="PF02836"/>
    </source>
</evidence>
<dbReference type="KEGG" id="bun:Bun01g_14850"/>